<dbReference type="OrthoDB" id="10252328at2759"/>
<reference evidence="2" key="1">
    <citation type="submission" date="2021-04" db="EMBL/GenBank/DDBJ databases">
        <authorList>
            <consortium name="Molecular Ecology Group"/>
        </authorList>
    </citation>
    <scope>NUCLEOTIDE SEQUENCE</scope>
</reference>
<comment type="caution">
    <text evidence="2">The sequence shown here is derived from an EMBL/GenBank/DDBJ whole genome shotgun (WGS) entry which is preliminary data.</text>
</comment>
<evidence type="ECO:0000256" key="1">
    <source>
        <dbReference type="SAM" id="MobiDB-lite"/>
    </source>
</evidence>
<evidence type="ECO:0000313" key="2">
    <source>
        <dbReference type="EMBL" id="CAG5127750.1"/>
    </source>
</evidence>
<feature type="non-terminal residue" evidence="2">
    <location>
        <position position="1"/>
    </location>
</feature>
<name>A0A8S3ZJ62_9EUPU</name>
<keyword evidence="3" id="KW-1185">Reference proteome</keyword>
<feature type="non-terminal residue" evidence="2">
    <location>
        <position position="213"/>
    </location>
</feature>
<sequence length="213" mass="24807">EALELAQRKMLRHIVLYSGTMDFEAYPRLIMIDLNTNSYGLKTEIHHEKDIKNKNNIDQTNSDSETEERCSKYCFRLLCESEQEEFLRSVSPYTARILAILKHCKINLPVLTSPEGEQLCRQIEEWCPRASPDFQSQYKMMVQAVLERDTDRTYGGLKRCHRPNGKILWLCEKHENSSFYKNSDKYHETQQPQDSETIADAMGEGDTEVDSTD</sequence>
<gene>
    <name evidence="2" type="ORF">CUNI_LOCUS13308</name>
</gene>
<feature type="compositionally biased region" description="Acidic residues" evidence="1">
    <location>
        <begin position="203"/>
        <end position="213"/>
    </location>
</feature>
<dbReference type="Proteomes" id="UP000678393">
    <property type="component" value="Unassembled WGS sequence"/>
</dbReference>
<dbReference type="EMBL" id="CAJHNH020002779">
    <property type="protein sequence ID" value="CAG5127750.1"/>
    <property type="molecule type" value="Genomic_DNA"/>
</dbReference>
<organism evidence="2 3">
    <name type="scientific">Candidula unifasciata</name>
    <dbReference type="NCBI Taxonomy" id="100452"/>
    <lineage>
        <taxon>Eukaryota</taxon>
        <taxon>Metazoa</taxon>
        <taxon>Spiralia</taxon>
        <taxon>Lophotrochozoa</taxon>
        <taxon>Mollusca</taxon>
        <taxon>Gastropoda</taxon>
        <taxon>Heterobranchia</taxon>
        <taxon>Euthyneura</taxon>
        <taxon>Panpulmonata</taxon>
        <taxon>Eupulmonata</taxon>
        <taxon>Stylommatophora</taxon>
        <taxon>Helicina</taxon>
        <taxon>Helicoidea</taxon>
        <taxon>Geomitridae</taxon>
        <taxon>Candidula</taxon>
    </lineage>
</organism>
<protein>
    <submittedName>
        <fullName evidence="2">Uncharacterized protein</fullName>
    </submittedName>
</protein>
<evidence type="ECO:0000313" key="3">
    <source>
        <dbReference type="Proteomes" id="UP000678393"/>
    </source>
</evidence>
<proteinExistence type="predicted"/>
<dbReference type="AlphaFoldDB" id="A0A8S3ZJ62"/>
<feature type="region of interest" description="Disordered" evidence="1">
    <location>
        <begin position="182"/>
        <end position="213"/>
    </location>
</feature>
<accession>A0A8S3ZJ62</accession>